<evidence type="ECO:0000313" key="5">
    <source>
        <dbReference type="Proteomes" id="UP000095657"/>
    </source>
</evidence>
<evidence type="ECO:0000313" key="2">
    <source>
        <dbReference type="EMBL" id="KAA5465999.1"/>
    </source>
</evidence>
<evidence type="ECO:0000313" key="4">
    <source>
        <dbReference type="EMBL" id="RHD43418.1"/>
    </source>
</evidence>
<dbReference type="Proteomes" id="UP000475905">
    <property type="component" value="Unassembled WGS sequence"/>
</dbReference>
<dbReference type="EMBL" id="VVYP01000002">
    <property type="protein sequence ID" value="KAA5465999.1"/>
    <property type="molecule type" value="Genomic_DNA"/>
</dbReference>
<dbReference type="EMBL" id="QSJD01000043">
    <property type="protein sequence ID" value="RHD43418.1"/>
    <property type="molecule type" value="Genomic_DNA"/>
</dbReference>
<evidence type="ECO:0000313" key="1">
    <source>
        <dbReference type="EMBL" id="CUO58654.1"/>
    </source>
</evidence>
<dbReference type="Proteomes" id="UP000095657">
    <property type="component" value="Unassembled WGS sequence"/>
</dbReference>
<dbReference type="GeneID" id="75112189"/>
<protein>
    <submittedName>
        <fullName evidence="1">Uncharacterized protein</fullName>
    </submittedName>
</protein>
<proteinExistence type="predicted"/>
<dbReference type="EMBL" id="QRUO01000005">
    <property type="protein sequence ID" value="RGR72429.1"/>
    <property type="molecule type" value="Genomic_DNA"/>
</dbReference>
<accession>A0A174G8A2</accession>
<evidence type="ECO:0000313" key="3">
    <source>
        <dbReference type="EMBL" id="RGR72429.1"/>
    </source>
</evidence>
<dbReference type="AlphaFoldDB" id="A0A174G8A2"/>
<organism evidence="1 5">
    <name type="scientific">Bacteroides caccae</name>
    <dbReference type="NCBI Taxonomy" id="47678"/>
    <lineage>
        <taxon>Bacteria</taxon>
        <taxon>Pseudomonadati</taxon>
        <taxon>Bacteroidota</taxon>
        <taxon>Bacteroidia</taxon>
        <taxon>Bacteroidales</taxon>
        <taxon>Bacteroidaceae</taxon>
        <taxon>Bacteroides</taxon>
    </lineage>
</organism>
<name>A0A174G8A2_9BACE</name>
<reference evidence="2 8" key="3">
    <citation type="journal article" date="2019" name="Nat. Med.">
        <title>A library of human gut bacterial isolates paired with longitudinal multiomics data enables mechanistic microbiome research.</title>
        <authorList>
            <person name="Poyet M."/>
            <person name="Groussin M."/>
            <person name="Gibbons S.M."/>
            <person name="Avila-Pacheco J."/>
            <person name="Jiang X."/>
            <person name="Kearney S.M."/>
            <person name="Perrotta A.R."/>
            <person name="Berdy B."/>
            <person name="Zhao S."/>
            <person name="Lieberman T.D."/>
            <person name="Swanson P.K."/>
            <person name="Smith M."/>
            <person name="Roesemann S."/>
            <person name="Alexander J.E."/>
            <person name="Rich S.A."/>
            <person name="Livny J."/>
            <person name="Vlamakis H."/>
            <person name="Clish C."/>
            <person name="Bullock K."/>
            <person name="Deik A."/>
            <person name="Scott J."/>
            <person name="Pierce K.A."/>
            <person name="Xavier R.J."/>
            <person name="Alm E.J."/>
        </authorList>
    </citation>
    <scope>NUCLEOTIDE SEQUENCE [LARGE SCALE GENOMIC DNA]</scope>
    <source>
        <strain evidence="2 8">BIOML-A31</strain>
    </source>
</reference>
<sequence length="167" mass="19844">MGNKLILLLTSVLMPYILCCQEKKLVESQVFYDKTNQLPVFRISKQGEKIEVDYYTALDTINSISINVGFIGGVERLHKYCDSLYYANFSEENYNEVNVRVPYSILLDNELRVREVHILQRLPLYKYDEKYDYDSLIKKILLSTDGQWFKKDKENNWYLYVGLFHLK</sequence>
<reference evidence="6 7" key="2">
    <citation type="submission" date="2018-08" db="EMBL/GenBank/DDBJ databases">
        <title>A genome reference for cultivated species of the human gut microbiota.</title>
        <authorList>
            <person name="Zou Y."/>
            <person name="Xue W."/>
            <person name="Luo G."/>
        </authorList>
    </citation>
    <scope>NUCLEOTIDE SEQUENCE [LARGE SCALE GENOMIC DNA]</scope>
    <source>
        <strain evidence="3 6">AF24-29LB</strain>
        <strain evidence="4 7">AM31-16AC</strain>
    </source>
</reference>
<dbReference type="STRING" id="47678.ERS852494_00255"/>
<evidence type="ECO:0000313" key="6">
    <source>
        <dbReference type="Proteomes" id="UP000284205"/>
    </source>
</evidence>
<evidence type="ECO:0000313" key="8">
    <source>
        <dbReference type="Proteomes" id="UP000475905"/>
    </source>
</evidence>
<reference evidence="1 5" key="1">
    <citation type="submission" date="2015-09" db="EMBL/GenBank/DDBJ databases">
        <authorList>
            <consortium name="Pathogen Informatics"/>
        </authorList>
    </citation>
    <scope>NUCLEOTIDE SEQUENCE [LARGE SCALE GENOMIC DNA]</scope>
    <source>
        <strain evidence="1 5">2789STDY5834880</strain>
    </source>
</reference>
<dbReference type="Proteomes" id="UP000284205">
    <property type="component" value="Unassembled WGS sequence"/>
</dbReference>
<dbReference type="Proteomes" id="UP000284689">
    <property type="component" value="Unassembled WGS sequence"/>
</dbReference>
<evidence type="ECO:0000313" key="7">
    <source>
        <dbReference type="Proteomes" id="UP000284689"/>
    </source>
</evidence>
<dbReference type="EMBL" id="CZAI01000001">
    <property type="protein sequence ID" value="CUO58654.1"/>
    <property type="molecule type" value="Genomic_DNA"/>
</dbReference>
<gene>
    <name evidence="4" type="ORF">DW794_19145</name>
    <name evidence="3" type="ORF">DWY26_06870</name>
    <name evidence="1" type="ORF">ERS852494_00255</name>
    <name evidence="2" type="ORF">F2Y36_03195</name>
</gene>
<dbReference type="RefSeq" id="WP_005682547.1">
    <property type="nucleotide sequence ID" value="NZ_CABMOQ010000018.1"/>
</dbReference>